<gene>
    <name evidence="11" type="ORF">Abiwalacus_05670</name>
</gene>
<evidence type="ECO:0000256" key="8">
    <source>
        <dbReference type="ARBA" id="ARBA00023012"/>
    </source>
</evidence>
<dbReference type="Proteomes" id="UP001062263">
    <property type="component" value="Chromosome"/>
</dbReference>
<dbReference type="InterPro" id="IPR035965">
    <property type="entry name" value="PAS-like_dom_sf"/>
</dbReference>
<dbReference type="InterPro" id="IPR000014">
    <property type="entry name" value="PAS"/>
</dbReference>
<dbReference type="SMART" id="SM00387">
    <property type="entry name" value="HATPase_c"/>
    <property type="match status" value="1"/>
</dbReference>
<name>A0ABM7ZE38_9BACT</name>
<sequence length="393" mass="44077">MQARKGYGAAMKKDTIDKLIDRIDHIKEEDLQRFFVKLAEQQGFFQQVFESIQEGLILLDSKGKILFVNQAALKLFDKEPEHITPEDFCIFLGRDCSWNTVQQSHTAVSRDVEIFYPEHKFLNIFISPIGNKNQGHLILIRDETPQQKRNAENIEAERLNALTLLAAGVAHEIGNPLNSIGLHLQLLARKAKKLPPEYRNDFEELLKTAEGETTRLDVILKQFLQAIRPTKPIREPHNIEDIIMDVLKLLEPEIRQRGIQINTELQTGLPILSLDPVQIKQVFYNLIKNAYQAIPPAGGTILIKSGYTDDSVFVTVADTGCGISPEVMGSIYEPFLTTKSTGSGLGLLIVRRIVKEHGGSITLASQPGQGTTFTVFLPRVERTIRLLPPSVPS</sequence>
<dbReference type="PANTHER" id="PTHR43065:SF10">
    <property type="entry name" value="PEROXIDE STRESS-ACTIVATED HISTIDINE KINASE MAK3"/>
    <property type="match status" value="1"/>
</dbReference>
<evidence type="ECO:0000313" key="12">
    <source>
        <dbReference type="Proteomes" id="UP001062263"/>
    </source>
</evidence>
<proteinExistence type="predicted"/>
<dbReference type="InterPro" id="IPR003594">
    <property type="entry name" value="HATPase_dom"/>
</dbReference>
<comment type="catalytic activity">
    <reaction evidence="1">
        <text>ATP + protein L-histidine = ADP + protein N-phospho-L-histidine.</text>
        <dbReference type="EC" id="2.7.13.3"/>
    </reaction>
</comment>
<dbReference type="SUPFAM" id="SSF47384">
    <property type="entry name" value="Homodimeric domain of signal transducing histidine kinase"/>
    <property type="match status" value="1"/>
</dbReference>
<dbReference type="CDD" id="cd00082">
    <property type="entry name" value="HisKA"/>
    <property type="match status" value="1"/>
</dbReference>
<dbReference type="Gene3D" id="3.30.565.10">
    <property type="entry name" value="Histidine kinase-like ATPase, C-terminal domain"/>
    <property type="match status" value="1"/>
</dbReference>
<dbReference type="SMART" id="SM00388">
    <property type="entry name" value="HisKA"/>
    <property type="match status" value="1"/>
</dbReference>
<dbReference type="InterPro" id="IPR036890">
    <property type="entry name" value="HATPase_C_sf"/>
</dbReference>
<organism evidence="11 12">
    <name type="scientific">Akkermansia biwaensis</name>
    <dbReference type="NCBI Taxonomy" id="2946555"/>
    <lineage>
        <taxon>Bacteria</taxon>
        <taxon>Pseudomonadati</taxon>
        <taxon>Verrucomicrobiota</taxon>
        <taxon>Verrucomicrobiia</taxon>
        <taxon>Verrucomicrobiales</taxon>
        <taxon>Akkermansiaceae</taxon>
        <taxon>Akkermansia</taxon>
    </lineage>
</organism>
<dbReference type="SMART" id="SM00091">
    <property type="entry name" value="PAS"/>
    <property type="match status" value="1"/>
</dbReference>
<keyword evidence="12" id="KW-1185">Reference proteome</keyword>
<dbReference type="PRINTS" id="PR00344">
    <property type="entry name" value="BCTRLSENSOR"/>
</dbReference>
<evidence type="ECO:0000259" key="10">
    <source>
        <dbReference type="PROSITE" id="PS50112"/>
    </source>
</evidence>
<evidence type="ECO:0000259" key="9">
    <source>
        <dbReference type="PROSITE" id="PS50109"/>
    </source>
</evidence>
<accession>A0ABM7ZE38</accession>
<keyword evidence="5" id="KW-0547">Nucleotide-binding</keyword>
<dbReference type="InterPro" id="IPR036097">
    <property type="entry name" value="HisK_dim/P_sf"/>
</dbReference>
<evidence type="ECO:0000256" key="7">
    <source>
        <dbReference type="ARBA" id="ARBA00022840"/>
    </source>
</evidence>
<keyword evidence="3" id="KW-0597">Phosphoprotein</keyword>
<keyword evidence="6 11" id="KW-0418">Kinase</keyword>
<keyword evidence="4" id="KW-0808">Transferase</keyword>
<dbReference type="GO" id="GO:0016301">
    <property type="term" value="F:kinase activity"/>
    <property type="evidence" value="ECO:0007669"/>
    <property type="project" value="UniProtKB-KW"/>
</dbReference>
<dbReference type="EMBL" id="AP025943">
    <property type="protein sequence ID" value="BDL42993.1"/>
    <property type="molecule type" value="Genomic_DNA"/>
</dbReference>
<protein>
    <recommendedName>
        <fullName evidence="2">histidine kinase</fullName>
        <ecNumber evidence="2">2.7.13.3</ecNumber>
    </recommendedName>
</protein>
<dbReference type="Gene3D" id="3.30.450.20">
    <property type="entry name" value="PAS domain"/>
    <property type="match status" value="1"/>
</dbReference>
<reference evidence="11" key="1">
    <citation type="submission" date="2022-06" db="EMBL/GenBank/DDBJ databases">
        <title>Akkermansia biwalacus sp. nov., an anaerobic mucin-degrading bacterium isolated from human intestine.</title>
        <authorList>
            <person name="Kobayashi Y."/>
            <person name="Inoue S."/>
            <person name="Kawahara T."/>
            <person name="Kohda N."/>
        </authorList>
    </citation>
    <scope>NUCLEOTIDE SEQUENCE</scope>
    <source>
        <strain evidence="11">WON2089</strain>
    </source>
</reference>
<dbReference type="CDD" id="cd00130">
    <property type="entry name" value="PAS"/>
    <property type="match status" value="1"/>
</dbReference>
<keyword evidence="7" id="KW-0067">ATP-binding</keyword>
<evidence type="ECO:0000256" key="2">
    <source>
        <dbReference type="ARBA" id="ARBA00012438"/>
    </source>
</evidence>
<dbReference type="SUPFAM" id="SSF55785">
    <property type="entry name" value="PYP-like sensor domain (PAS domain)"/>
    <property type="match status" value="1"/>
</dbReference>
<dbReference type="InterPro" id="IPR003661">
    <property type="entry name" value="HisK_dim/P_dom"/>
</dbReference>
<dbReference type="SUPFAM" id="SSF55874">
    <property type="entry name" value="ATPase domain of HSP90 chaperone/DNA topoisomerase II/histidine kinase"/>
    <property type="match status" value="1"/>
</dbReference>
<dbReference type="InterPro" id="IPR004358">
    <property type="entry name" value="Sig_transdc_His_kin-like_C"/>
</dbReference>
<dbReference type="Gene3D" id="1.10.287.130">
    <property type="match status" value="1"/>
</dbReference>
<evidence type="ECO:0000256" key="4">
    <source>
        <dbReference type="ARBA" id="ARBA00022679"/>
    </source>
</evidence>
<keyword evidence="8" id="KW-0902">Two-component regulatory system</keyword>
<dbReference type="PROSITE" id="PS50112">
    <property type="entry name" value="PAS"/>
    <property type="match status" value="1"/>
</dbReference>
<evidence type="ECO:0000256" key="6">
    <source>
        <dbReference type="ARBA" id="ARBA00022777"/>
    </source>
</evidence>
<evidence type="ECO:0000313" key="11">
    <source>
        <dbReference type="EMBL" id="BDL42993.1"/>
    </source>
</evidence>
<dbReference type="PANTHER" id="PTHR43065">
    <property type="entry name" value="SENSOR HISTIDINE KINASE"/>
    <property type="match status" value="1"/>
</dbReference>
<dbReference type="InterPro" id="IPR005467">
    <property type="entry name" value="His_kinase_dom"/>
</dbReference>
<dbReference type="PROSITE" id="PS50109">
    <property type="entry name" value="HIS_KIN"/>
    <property type="match status" value="1"/>
</dbReference>
<dbReference type="Pfam" id="PF02518">
    <property type="entry name" value="HATPase_c"/>
    <property type="match status" value="1"/>
</dbReference>
<dbReference type="EC" id="2.7.13.3" evidence="2"/>
<feature type="domain" description="Histidine kinase" evidence="9">
    <location>
        <begin position="168"/>
        <end position="381"/>
    </location>
</feature>
<dbReference type="Pfam" id="PF00512">
    <property type="entry name" value="HisKA"/>
    <property type="match status" value="1"/>
</dbReference>
<evidence type="ECO:0000256" key="1">
    <source>
        <dbReference type="ARBA" id="ARBA00000085"/>
    </source>
</evidence>
<dbReference type="Pfam" id="PF13188">
    <property type="entry name" value="PAS_8"/>
    <property type="match status" value="1"/>
</dbReference>
<feature type="domain" description="PAS" evidence="10">
    <location>
        <begin position="41"/>
        <end position="83"/>
    </location>
</feature>
<evidence type="ECO:0000256" key="5">
    <source>
        <dbReference type="ARBA" id="ARBA00022741"/>
    </source>
</evidence>
<evidence type="ECO:0000256" key="3">
    <source>
        <dbReference type="ARBA" id="ARBA00022553"/>
    </source>
</evidence>